<feature type="transmembrane region" description="Helical" evidence="1">
    <location>
        <begin position="115"/>
        <end position="137"/>
    </location>
</feature>
<dbReference type="RefSeq" id="WP_087299171.1">
    <property type="nucleotide sequence ID" value="NZ_NFKP01000001.1"/>
</dbReference>
<comment type="caution">
    <text evidence="2">The sequence shown here is derived from an EMBL/GenBank/DDBJ whole genome shotgun (WGS) entry which is preliminary data.</text>
</comment>
<dbReference type="PANTHER" id="PTHR30354:SF11">
    <property type="entry name" value="PERMEASE"/>
    <property type="match status" value="1"/>
</dbReference>
<organism evidence="2 3">
    <name type="scientific">Anaerotruncus colihominis</name>
    <dbReference type="NCBI Taxonomy" id="169435"/>
    <lineage>
        <taxon>Bacteria</taxon>
        <taxon>Bacillati</taxon>
        <taxon>Bacillota</taxon>
        <taxon>Clostridia</taxon>
        <taxon>Eubacteriales</taxon>
        <taxon>Oscillospiraceae</taxon>
        <taxon>Anaerotruncus</taxon>
    </lineage>
</organism>
<dbReference type="GO" id="GO:0005886">
    <property type="term" value="C:plasma membrane"/>
    <property type="evidence" value="ECO:0007669"/>
    <property type="project" value="TreeGrafter"/>
</dbReference>
<keyword evidence="1" id="KW-0472">Membrane</keyword>
<name>A0A1Y4N4B1_9FIRM</name>
<dbReference type="AlphaFoldDB" id="A0A1Y4N4B1"/>
<feature type="transmembrane region" description="Helical" evidence="1">
    <location>
        <begin position="442"/>
        <end position="462"/>
    </location>
</feature>
<feature type="transmembrane region" description="Helical" evidence="1">
    <location>
        <begin position="6"/>
        <end position="22"/>
    </location>
</feature>
<dbReference type="Proteomes" id="UP000196386">
    <property type="component" value="Unassembled WGS sequence"/>
</dbReference>
<evidence type="ECO:0000313" key="2">
    <source>
        <dbReference type="EMBL" id="OUP71571.1"/>
    </source>
</evidence>
<feature type="transmembrane region" description="Helical" evidence="1">
    <location>
        <begin position="190"/>
        <end position="211"/>
    </location>
</feature>
<protein>
    <submittedName>
        <fullName evidence="2">Gluconate transporter</fullName>
    </submittedName>
</protein>
<feature type="transmembrane region" description="Helical" evidence="1">
    <location>
        <begin position="29"/>
        <end position="48"/>
    </location>
</feature>
<accession>A0A1Y4N4B1</accession>
<proteinExistence type="predicted"/>
<dbReference type="Pfam" id="PF02447">
    <property type="entry name" value="GntP_permease"/>
    <property type="match status" value="1"/>
</dbReference>
<keyword evidence="1" id="KW-0812">Transmembrane</keyword>
<dbReference type="InterPro" id="IPR003474">
    <property type="entry name" value="Glcn_transporter"/>
</dbReference>
<reference evidence="3" key="1">
    <citation type="submission" date="2017-04" db="EMBL/GenBank/DDBJ databases">
        <title>Function of individual gut microbiota members based on whole genome sequencing of pure cultures obtained from chicken caecum.</title>
        <authorList>
            <person name="Medvecky M."/>
            <person name="Cejkova D."/>
            <person name="Polansky O."/>
            <person name="Karasova D."/>
            <person name="Kubasova T."/>
            <person name="Cizek A."/>
            <person name="Rychlik I."/>
        </authorList>
    </citation>
    <scope>NUCLEOTIDE SEQUENCE [LARGE SCALE GENOMIC DNA]</scope>
    <source>
        <strain evidence="3">An175</strain>
    </source>
</reference>
<feature type="transmembrane region" description="Helical" evidence="1">
    <location>
        <begin position="60"/>
        <end position="83"/>
    </location>
</feature>
<feature type="transmembrane region" description="Helical" evidence="1">
    <location>
        <begin position="343"/>
        <end position="368"/>
    </location>
</feature>
<dbReference type="EMBL" id="NFKP01000001">
    <property type="protein sequence ID" value="OUP71571.1"/>
    <property type="molecule type" value="Genomic_DNA"/>
</dbReference>
<feature type="transmembrane region" description="Helical" evidence="1">
    <location>
        <begin position="249"/>
        <end position="269"/>
    </location>
</feature>
<evidence type="ECO:0000313" key="3">
    <source>
        <dbReference type="Proteomes" id="UP000196386"/>
    </source>
</evidence>
<dbReference type="PANTHER" id="PTHR30354">
    <property type="entry name" value="GNT FAMILY GLUCONATE TRANSPORTER"/>
    <property type="match status" value="1"/>
</dbReference>
<dbReference type="GO" id="GO:0015128">
    <property type="term" value="F:gluconate transmembrane transporter activity"/>
    <property type="evidence" value="ECO:0007669"/>
    <property type="project" value="InterPro"/>
</dbReference>
<feature type="transmembrane region" description="Helical" evidence="1">
    <location>
        <begin position="149"/>
        <end position="170"/>
    </location>
</feature>
<sequence>MTGFPLIIAFIIAVILMIVAISKFKIHPFLSIMGISLILGLVAGIPLVDVKDANGAVTSQGLANVIGAGFSGTFTSIGIVIILGALIGSILEATGAAFKLADLVIKLVGKKRPELAILLMGWVVSIPVFCDSGFVILNPIRKALVKRTMTSSVAMTVALSAGLYISHVFIPPTPGPIAAANTLGIGNNLLLVMGMGALCSIAPLIAGYFFAKYIGKKVKAGDDIDNGEVVKTYEQLVAEYGKLPGGLNALAPIIVPILLMALGSISSMAGWSGMTAAVCGFLGTPIIALAAGTIFGVIQLSVAGRMNKFYEITNETLKTVGPILFVTAAGGVLGKVISSSDMVNYITANAAALETIGVFFPFILAAILKSAQGSSTVAITTTAGILAPLMGVLGFTTPVSAALAVMAIGAGAMTVSHANDSYFWVVTNFGEMTPDQGYKTQTMGTLILGIAAMAEIFILSLVF</sequence>
<evidence type="ECO:0000256" key="1">
    <source>
        <dbReference type="SAM" id="Phobius"/>
    </source>
</evidence>
<gene>
    <name evidence="2" type="ORF">B5F11_01525</name>
</gene>
<feature type="transmembrane region" description="Helical" evidence="1">
    <location>
        <begin position="275"/>
        <end position="298"/>
    </location>
</feature>
<keyword evidence="1" id="KW-1133">Transmembrane helix</keyword>